<evidence type="ECO:0000313" key="1">
    <source>
        <dbReference type="EMBL" id="CAK9082088.1"/>
    </source>
</evidence>
<reference evidence="1 2" key="1">
    <citation type="submission" date="2024-02" db="EMBL/GenBank/DDBJ databases">
        <authorList>
            <person name="Chen Y."/>
            <person name="Shah S."/>
            <person name="Dougan E. K."/>
            <person name="Thang M."/>
            <person name="Chan C."/>
        </authorList>
    </citation>
    <scope>NUCLEOTIDE SEQUENCE [LARGE SCALE GENOMIC DNA]</scope>
</reference>
<accession>A0ABP0Q3J0</accession>
<proteinExistence type="predicted"/>
<sequence>MAFVTAFFAGAQAEVAEEEYLIVDWACSWPASEFGQMITYTCRSTSLFCSLRSSSRILLLLGCWTAEKLVAHPQGQAHGPIIRKEVAKISMEFSMVRAVGFAGSAVPERRRKSMPWIVACGARG</sequence>
<dbReference type="EMBL" id="CAXAMN010023913">
    <property type="protein sequence ID" value="CAK9082088.1"/>
    <property type="molecule type" value="Genomic_DNA"/>
</dbReference>
<gene>
    <name evidence="1" type="ORF">CCMP2556_LOCUS40110</name>
</gene>
<name>A0ABP0Q3J0_9DINO</name>
<comment type="caution">
    <text evidence="1">The sequence shown here is derived from an EMBL/GenBank/DDBJ whole genome shotgun (WGS) entry which is preliminary data.</text>
</comment>
<evidence type="ECO:0008006" key="3">
    <source>
        <dbReference type="Google" id="ProtNLM"/>
    </source>
</evidence>
<evidence type="ECO:0000313" key="2">
    <source>
        <dbReference type="Proteomes" id="UP001642484"/>
    </source>
</evidence>
<protein>
    <recommendedName>
        <fullName evidence="3">Secreted protein</fullName>
    </recommendedName>
</protein>
<keyword evidence="2" id="KW-1185">Reference proteome</keyword>
<organism evidence="1 2">
    <name type="scientific">Durusdinium trenchii</name>
    <dbReference type="NCBI Taxonomy" id="1381693"/>
    <lineage>
        <taxon>Eukaryota</taxon>
        <taxon>Sar</taxon>
        <taxon>Alveolata</taxon>
        <taxon>Dinophyceae</taxon>
        <taxon>Suessiales</taxon>
        <taxon>Symbiodiniaceae</taxon>
        <taxon>Durusdinium</taxon>
    </lineage>
</organism>
<dbReference type="Proteomes" id="UP001642484">
    <property type="component" value="Unassembled WGS sequence"/>
</dbReference>